<gene>
    <name evidence="1" type="ORF">Asi02nite_49810</name>
</gene>
<reference evidence="1 2" key="1">
    <citation type="submission" date="2021-01" db="EMBL/GenBank/DDBJ databases">
        <title>Whole genome shotgun sequence of Asanoa siamensis NBRC 107932.</title>
        <authorList>
            <person name="Komaki H."/>
            <person name="Tamura T."/>
        </authorList>
    </citation>
    <scope>NUCLEOTIDE SEQUENCE [LARGE SCALE GENOMIC DNA]</scope>
    <source>
        <strain evidence="1 2">NBRC 107932</strain>
    </source>
</reference>
<dbReference type="EMBL" id="BONE01000043">
    <property type="protein sequence ID" value="GIF75463.1"/>
    <property type="molecule type" value="Genomic_DNA"/>
</dbReference>
<dbReference type="Proteomes" id="UP000604117">
    <property type="component" value="Unassembled WGS sequence"/>
</dbReference>
<evidence type="ECO:0000313" key="1">
    <source>
        <dbReference type="EMBL" id="GIF75463.1"/>
    </source>
</evidence>
<organism evidence="1 2">
    <name type="scientific">Asanoa siamensis</name>
    <dbReference type="NCBI Taxonomy" id="926357"/>
    <lineage>
        <taxon>Bacteria</taxon>
        <taxon>Bacillati</taxon>
        <taxon>Actinomycetota</taxon>
        <taxon>Actinomycetes</taxon>
        <taxon>Micromonosporales</taxon>
        <taxon>Micromonosporaceae</taxon>
        <taxon>Asanoa</taxon>
    </lineage>
</organism>
<accession>A0ABQ4CVY9</accession>
<sequence>MNPLLEQVIAAHGGLDRWKAFTSVRARVSGGGALWQLKGQPGVLDDVVTTADLHRQVASTAPFGEPGLRSVVTPERVAIEAAATGATVEVRAHPRRAFAGHDVTTPWDRLHLAYFNGYAMWNYLTEPFLLARPGFQVREGAPHHEDGEVWRPLEVTFPDDVATHSRRQTYYVDDQGYVRRHDYVSEVLGPDAPVAAHYGFDHEVVDGIVVPTRRLIYLTDGQGNPDKGTVIVSIDLRDIAFAQG</sequence>
<evidence type="ECO:0000313" key="2">
    <source>
        <dbReference type="Proteomes" id="UP000604117"/>
    </source>
</evidence>
<comment type="caution">
    <text evidence="1">The sequence shown here is derived from an EMBL/GenBank/DDBJ whole genome shotgun (WGS) entry which is preliminary data.</text>
</comment>
<keyword evidence="2" id="KW-1185">Reference proteome</keyword>
<protein>
    <submittedName>
        <fullName evidence="1">Uncharacterized protein</fullName>
    </submittedName>
</protein>
<name>A0ABQ4CVY9_9ACTN</name>
<dbReference type="RefSeq" id="WP_203716323.1">
    <property type="nucleotide sequence ID" value="NZ_BONE01000043.1"/>
</dbReference>
<proteinExistence type="predicted"/>